<proteinExistence type="predicted"/>
<feature type="coiled-coil region" evidence="1">
    <location>
        <begin position="356"/>
        <end position="383"/>
    </location>
</feature>
<feature type="domain" description="Peptidase S74" evidence="2">
    <location>
        <begin position="271"/>
        <end position="377"/>
    </location>
</feature>
<accession>A0ABU9V8U2</accession>
<evidence type="ECO:0000313" key="4">
    <source>
        <dbReference type="Proteomes" id="UP001411173"/>
    </source>
</evidence>
<evidence type="ECO:0000259" key="2">
    <source>
        <dbReference type="PROSITE" id="PS51688"/>
    </source>
</evidence>
<reference evidence="3 4" key="1">
    <citation type="submission" date="2024-02" db="EMBL/GenBank/DDBJ databases">
        <title>Whole genome of MDR Enterobacteriaceae from southern Thailand.</title>
        <authorList>
            <person name="Surachat K."/>
        </authorList>
    </citation>
    <scope>NUCLEOTIDE SEQUENCE [LARGE SCALE GENOMIC DNA]</scope>
    <source>
        <strain evidence="3 4">PSU_29</strain>
    </source>
</reference>
<organism evidence="3 4">
    <name type="scientific">Phytobacter palmae</name>
    <dbReference type="NCBI Taxonomy" id="1855371"/>
    <lineage>
        <taxon>Bacteria</taxon>
        <taxon>Pseudomonadati</taxon>
        <taxon>Pseudomonadota</taxon>
        <taxon>Gammaproteobacteria</taxon>
        <taxon>Enterobacterales</taxon>
        <taxon>Enterobacteriaceae</taxon>
        <taxon>Phytobacter</taxon>
    </lineage>
</organism>
<dbReference type="EMBL" id="JBCIVJ010000015">
    <property type="protein sequence ID" value="MEN0580870.1"/>
    <property type="molecule type" value="Genomic_DNA"/>
</dbReference>
<dbReference type="InterPro" id="IPR030392">
    <property type="entry name" value="S74_ICA"/>
</dbReference>
<name>A0ABU9V8U2_9ENTR</name>
<evidence type="ECO:0000313" key="3">
    <source>
        <dbReference type="EMBL" id="MEN0580870.1"/>
    </source>
</evidence>
<protein>
    <submittedName>
        <fullName evidence="3">Tail fiber domain-containing protein</fullName>
    </submittedName>
</protein>
<dbReference type="Pfam" id="PF13884">
    <property type="entry name" value="Peptidase_S74"/>
    <property type="match status" value="1"/>
</dbReference>
<comment type="caution">
    <text evidence="3">The sequence shown here is derived from an EMBL/GenBank/DDBJ whole genome shotgun (WGS) entry which is preliminary data.</text>
</comment>
<keyword evidence="1" id="KW-0175">Coiled coil</keyword>
<evidence type="ECO:0000256" key="1">
    <source>
        <dbReference type="SAM" id="Coils"/>
    </source>
</evidence>
<dbReference type="PROSITE" id="PS51688">
    <property type="entry name" value="ICA"/>
    <property type="match status" value="1"/>
</dbReference>
<dbReference type="RefSeq" id="WP_343194427.1">
    <property type="nucleotide sequence ID" value="NZ_JBCIVJ010000015.1"/>
</dbReference>
<gene>
    <name evidence="3" type="ORF">AAIG39_17925</name>
</gene>
<dbReference type="Proteomes" id="UP001411173">
    <property type="component" value="Unassembled WGS sequence"/>
</dbReference>
<keyword evidence="4" id="KW-1185">Reference proteome</keyword>
<sequence>MIYTTGSIAVNGNILTGTGTNFTAAGSLIRVGCSLISLTTPPQVFQITAINSATQLTITPAANPAIAAGTAYAILLSDSLSVDGLAQNIAETLTLYQKNMSGFADVMNGAGDVTITINGVAVTVPGQKSLAKKGANSDITSLSGLTTALSIAQGGTGEKTAAAAATALGLGTNNAPYFSSLELSAATPFIDFHFNKGTDDYNVRLINGLSGVLQLVGQMDSSKGFMSRAGMDGPTDVNVPWNFFWNYGGNVGLSGFVGVTNLGRITFTTSSDRHLKKDIQYIATPDIALAEVLQWKPAHFKMKARGVIPESEDMLGFIANDLVTVSPECVGGSGLVDGYDEDNPTDAYYLKEVPLIAKLTQAIQAQQKLIDELTARVAALETTKSELPEA</sequence>